<feature type="transmembrane region" description="Helical" evidence="12">
    <location>
        <begin position="350"/>
        <end position="369"/>
    </location>
</feature>
<dbReference type="EMBL" id="CAXIEN010000011">
    <property type="protein sequence ID" value="CAL1264010.1"/>
    <property type="molecule type" value="Genomic_DNA"/>
</dbReference>
<evidence type="ECO:0000256" key="6">
    <source>
        <dbReference type="ARBA" id="ARBA00022847"/>
    </source>
</evidence>
<evidence type="ECO:0000256" key="3">
    <source>
        <dbReference type="ARBA" id="ARBA00022448"/>
    </source>
</evidence>
<keyword evidence="15" id="KW-1185">Reference proteome</keyword>
<sequence length="385" mass="42919">MKKMNSAIIILVTFAACFISSSSARATLQVSEKDLNFEINENGTFTVSASVMSLIFAPVPEDISIWFSYSEDSNVYPLPNTSIIENGTTGHLEFTVRAFKAGHTTIMVHASPPIVNTKDAFVRVGVYKSYGWIVVSTIVGWIYFICWSVSFYPQVITNYRRKSVVGLNFDFLGLNLTGFIAYSVFNIGLCYIQEVQMEYHIAHPTGVIPVEHNDVGFSVHATVITAVTIAQCFIYERGDQVIAKSTVAVLALVWSTAGVFLLLTALHVNKYTPWLTFLYFFSYVKLGVTLTKYIPQVVYNYKRKSTVGWSIGTVLLDFIGGLFSIGQMFMVSANFDDWYSLIGNFTKFGLGIASISFDVIFMVQHFCLYRHSPSSTDSMDSALIS</sequence>
<keyword evidence="7 12" id="KW-1133">Transmembrane helix</keyword>
<evidence type="ECO:0000256" key="5">
    <source>
        <dbReference type="ARBA" id="ARBA00022737"/>
    </source>
</evidence>
<evidence type="ECO:0000256" key="9">
    <source>
        <dbReference type="ARBA" id="ARBA00023228"/>
    </source>
</evidence>
<feature type="transmembrane region" description="Helical" evidence="12">
    <location>
        <begin position="130"/>
        <end position="152"/>
    </location>
</feature>
<evidence type="ECO:0000256" key="4">
    <source>
        <dbReference type="ARBA" id="ARBA00022692"/>
    </source>
</evidence>
<keyword evidence="6" id="KW-0769">Symport</keyword>
<dbReference type="FunFam" id="1.20.1280.290:FF:000016">
    <property type="entry name" value="Cystinosin homolog"/>
    <property type="match status" value="1"/>
</dbReference>
<dbReference type="Pfam" id="PF04193">
    <property type="entry name" value="PQ-loop"/>
    <property type="match status" value="2"/>
</dbReference>
<dbReference type="Gene3D" id="1.20.1280.290">
    <property type="match status" value="2"/>
</dbReference>
<organism evidence="14 15">
    <name type="scientific">Larinioides sclopetarius</name>
    <dbReference type="NCBI Taxonomy" id="280406"/>
    <lineage>
        <taxon>Eukaryota</taxon>
        <taxon>Metazoa</taxon>
        <taxon>Ecdysozoa</taxon>
        <taxon>Arthropoda</taxon>
        <taxon>Chelicerata</taxon>
        <taxon>Arachnida</taxon>
        <taxon>Araneae</taxon>
        <taxon>Araneomorphae</taxon>
        <taxon>Entelegynae</taxon>
        <taxon>Araneoidea</taxon>
        <taxon>Araneidae</taxon>
        <taxon>Larinioides</taxon>
    </lineage>
</organism>
<dbReference type="PANTHER" id="PTHR13131:SF5">
    <property type="entry name" value="CYSTINOSIN"/>
    <property type="match status" value="1"/>
</dbReference>
<dbReference type="GO" id="GO:0015184">
    <property type="term" value="F:L-cystine transmembrane transporter activity"/>
    <property type="evidence" value="ECO:0007669"/>
    <property type="project" value="TreeGrafter"/>
</dbReference>
<keyword evidence="13" id="KW-0732">Signal</keyword>
<dbReference type="GO" id="GO:0005765">
    <property type="term" value="C:lysosomal membrane"/>
    <property type="evidence" value="ECO:0007669"/>
    <property type="project" value="UniProtKB-SubCell"/>
</dbReference>
<feature type="signal peptide" evidence="13">
    <location>
        <begin position="1"/>
        <end position="24"/>
    </location>
</feature>
<evidence type="ECO:0000256" key="7">
    <source>
        <dbReference type="ARBA" id="ARBA00022989"/>
    </source>
</evidence>
<dbReference type="GO" id="GO:0015293">
    <property type="term" value="F:symporter activity"/>
    <property type="evidence" value="ECO:0007669"/>
    <property type="project" value="UniProtKB-KW"/>
</dbReference>
<keyword evidence="8 12" id="KW-0472">Membrane</keyword>
<name>A0AAV1Z1D8_9ARAC</name>
<keyword evidence="4 12" id="KW-0812">Transmembrane</keyword>
<comment type="subcellular location">
    <subcellularLocation>
        <location evidence="1">Lysosome membrane</location>
        <topology evidence="1">Multi-pass membrane protein</topology>
    </subcellularLocation>
</comment>
<evidence type="ECO:0000256" key="1">
    <source>
        <dbReference type="ARBA" id="ARBA00004155"/>
    </source>
</evidence>
<keyword evidence="9" id="KW-0458">Lysosome</keyword>
<feature type="transmembrane region" description="Helical" evidence="12">
    <location>
        <begin position="274"/>
        <end position="294"/>
    </location>
</feature>
<comment type="caution">
    <text evidence="14">The sequence shown here is derived from an EMBL/GenBank/DDBJ whole genome shotgun (WGS) entry which is preliminary data.</text>
</comment>
<gene>
    <name evidence="14" type="ORF">LARSCL_LOCUS1800</name>
</gene>
<comment type="similarity">
    <text evidence="2">Belongs to the cystinosin family.</text>
</comment>
<dbReference type="FunFam" id="1.20.1280.290:FF:000018">
    <property type="entry name" value="Cystinosin homolog"/>
    <property type="match status" value="1"/>
</dbReference>
<feature type="transmembrane region" description="Helical" evidence="12">
    <location>
        <begin position="247"/>
        <end position="268"/>
    </location>
</feature>
<evidence type="ECO:0000313" key="15">
    <source>
        <dbReference type="Proteomes" id="UP001497382"/>
    </source>
</evidence>
<evidence type="ECO:0000313" key="14">
    <source>
        <dbReference type="EMBL" id="CAL1264010.1"/>
    </source>
</evidence>
<keyword evidence="3" id="KW-0813">Transport</keyword>
<proteinExistence type="inferred from homology"/>
<dbReference type="AlphaFoldDB" id="A0AAV1Z1D8"/>
<dbReference type="Proteomes" id="UP001497382">
    <property type="component" value="Unassembled WGS sequence"/>
</dbReference>
<accession>A0AAV1Z1D8</accession>
<comment type="catalytic activity">
    <reaction evidence="10">
        <text>L-cystine(out) + H(+)(out) = L-cystine(in) + H(+)(in)</text>
        <dbReference type="Rhea" id="RHEA:66172"/>
        <dbReference type="ChEBI" id="CHEBI:15378"/>
        <dbReference type="ChEBI" id="CHEBI:35491"/>
    </reaction>
    <physiologicalReaction direction="left-to-right" evidence="10">
        <dbReference type="Rhea" id="RHEA:66173"/>
    </physiologicalReaction>
</comment>
<reference evidence="14 15" key="1">
    <citation type="submission" date="2024-04" db="EMBL/GenBank/DDBJ databases">
        <authorList>
            <person name="Rising A."/>
            <person name="Reimegard J."/>
            <person name="Sonavane S."/>
            <person name="Akerstrom W."/>
            <person name="Nylinder S."/>
            <person name="Hedman E."/>
            <person name="Kallberg Y."/>
        </authorList>
    </citation>
    <scope>NUCLEOTIDE SEQUENCE [LARGE SCALE GENOMIC DNA]</scope>
</reference>
<protein>
    <recommendedName>
        <fullName evidence="11">Cystinosin homolog</fullName>
    </recommendedName>
</protein>
<evidence type="ECO:0000256" key="2">
    <source>
        <dbReference type="ARBA" id="ARBA00006855"/>
    </source>
</evidence>
<dbReference type="InterPro" id="IPR005282">
    <property type="entry name" value="LC_transporter"/>
</dbReference>
<feature type="transmembrane region" description="Helical" evidence="12">
    <location>
        <begin position="217"/>
        <end position="235"/>
    </location>
</feature>
<feature type="chain" id="PRO_5043359770" description="Cystinosin homolog" evidence="13">
    <location>
        <begin position="25"/>
        <end position="385"/>
    </location>
</feature>
<evidence type="ECO:0000256" key="12">
    <source>
        <dbReference type="SAM" id="Phobius"/>
    </source>
</evidence>
<evidence type="ECO:0000256" key="10">
    <source>
        <dbReference type="ARBA" id="ARBA00048473"/>
    </source>
</evidence>
<dbReference type="PANTHER" id="PTHR13131">
    <property type="entry name" value="CYSTINOSIN"/>
    <property type="match status" value="1"/>
</dbReference>
<keyword evidence="5" id="KW-0677">Repeat</keyword>
<evidence type="ECO:0000256" key="11">
    <source>
        <dbReference type="ARBA" id="ARBA00074957"/>
    </source>
</evidence>
<dbReference type="PROSITE" id="PS51257">
    <property type="entry name" value="PROKAR_LIPOPROTEIN"/>
    <property type="match status" value="1"/>
</dbReference>
<feature type="transmembrane region" description="Helical" evidence="12">
    <location>
        <begin position="164"/>
        <end position="185"/>
    </location>
</feature>
<evidence type="ECO:0000256" key="13">
    <source>
        <dbReference type="SAM" id="SignalP"/>
    </source>
</evidence>
<evidence type="ECO:0000256" key="8">
    <source>
        <dbReference type="ARBA" id="ARBA00023136"/>
    </source>
</evidence>
<feature type="transmembrane region" description="Helical" evidence="12">
    <location>
        <begin position="306"/>
        <end position="330"/>
    </location>
</feature>
<dbReference type="SMART" id="SM00679">
    <property type="entry name" value="CTNS"/>
    <property type="match status" value="2"/>
</dbReference>
<dbReference type="NCBIfam" id="TIGR00951">
    <property type="entry name" value="2A43"/>
    <property type="match status" value="1"/>
</dbReference>
<dbReference type="InterPro" id="IPR006603">
    <property type="entry name" value="PQ-loop_rpt"/>
</dbReference>